<organism evidence="2 3">
    <name type="scientific">Coptis chinensis</name>
    <dbReference type="NCBI Taxonomy" id="261450"/>
    <lineage>
        <taxon>Eukaryota</taxon>
        <taxon>Viridiplantae</taxon>
        <taxon>Streptophyta</taxon>
        <taxon>Embryophyta</taxon>
        <taxon>Tracheophyta</taxon>
        <taxon>Spermatophyta</taxon>
        <taxon>Magnoliopsida</taxon>
        <taxon>Ranunculales</taxon>
        <taxon>Ranunculaceae</taxon>
        <taxon>Coptidoideae</taxon>
        <taxon>Coptis</taxon>
    </lineage>
</organism>
<feature type="compositionally biased region" description="Low complexity" evidence="1">
    <location>
        <begin position="126"/>
        <end position="143"/>
    </location>
</feature>
<feature type="compositionally biased region" description="Basic residues" evidence="1">
    <location>
        <begin position="146"/>
        <end position="155"/>
    </location>
</feature>
<feature type="region of interest" description="Disordered" evidence="1">
    <location>
        <begin position="117"/>
        <end position="173"/>
    </location>
</feature>
<proteinExistence type="predicted"/>
<name>A0A835H5J0_9MAGN</name>
<feature type="region of interest" description="Disordered" evidence="1">
    <location>
        <begin position="78"/>
        <end position="97"/>
    </location>
</feature>
<reference evidence="2 3" key="1">
    <citation type="submission" date="2020-10" db="EMBL/GenBank/DDBJ databases">
        <title>The Coptis chinensis genome and diversification of protoberbering-type alkaloids.</title>
        <authorList>
            <person name="Wang B."/>
            <person name="Shu S."/>
            <person name="Song C."/>
            <person name="Liu Y."/>
        </authorList>
    </citation>
    <scope>NUCLEOTIDE SEQUENCE [LARGE SCALE GENOMIC DNA]</scope>
    <source>
        <strain evidence="2">HL-2020</strain>
        <tissue evidence="2">Leaf</tissue>
    </source>
</reference>
<evidence type="ECO:0000256" key="1">
    <source>
        <dbReference type="SAM" id="MobiDB-lite"/>
    </source>
</evidence>
<accession>A0A835H5J0</accession>
<dbReference type="AlphaFoldDB" id="A0A835H5J0"/>
<evidence type="ECO:0000313" key="2">
    <source>
        <dbReference type="EMBL" id="KAF9592504.1"/>
    </source>
</evidence>
<dbReference type="Proteomes" id="UP000631114">
    <property type="component" value="Unassembled WGS sequence"/>
</dbReference>
<evidence type="ECO:0000313" key="3">
    <source>
        <dbReference type="Proteomes" id="UP000631114"/>
    </source>
</evidence>
<gene>
    <name evidence="2" type="ORF">IFM89_015075</name>
</gene>
<comment type="caution">
    <text evidence="2">The sequence shown here is derived from an EMBL/GenBank/DDBJ whole genome shotgun (WGS) entry which is preliminary data.</text>
</comment>
<dbReference type="EMBL" id="JADFTS010000008">
    <property type="protein sequence ID" value="KAF9592504.1"/>
    <property type="molecule type" value="Genomic_DNA"/>
</dbReference>
<protein>
    <submittedName>
        <fullName evidence="2">Uncharacterized protein</fullName>
    </submittedName>
</protein>
<sequence length="205" mass="24175">MIKKREMRYNWYEVRVVSDIEYLVVNTKKGSRYCSPYFSVEAFKQTYSNYIYLLDNIEEWLEIEDLEELLPPEVTRKVGRPRKQRIRGEDEPTKTKRKCKNVENLCKMKQHLDSKYQCDNKKPQRKSTTAVTRTSSRASSSPSAKREKRIKRRKQTPMGKGKEVAVESPTPYPHLYKNRYKVALLEKNKKAAVRFMVQGLRATSA</sequence>
<keyword evidence="3" id="KW-1185">Reference proteome</keyword>